<evidence type="ECO:0000256" key="9">
    <source>
        <dbReference type="ARBA" id="ARBA00023180"/>
    </source>
</evidence>
<sequence>MSTPKPPPTKTTMIAQYLASKTFVIERFLMNMQFFIDFVKTWEPNGYTQDCYSEDTNYLGDLVLGGLFPIHSTYKPELEKCWDIQGQDGIQALEAMKYSILTINRADPKILPGLSFGMVGVDTCESETISLDNTNELLDMRINKNVNAETCSCKSGDSMKNNLIGVIGPASSKLSIPVASLLRLFKVPQISYQSTSPELSDKTRFQYFKRTVPSDYFQAKAIADLLKNLEYQYISIVYEDSSYGFNFKSMLEKLAMHGNFCVGVSMKLPYDPSDSQIQHIIKTVLKQKNGKDPTVVVLIIRPHTAIELFKSVSQTTHAKSFHWIATDGWAGRSFKNDDINDVLEGSVGVQLFMGDIPGFKTYFTKLVKGNPNNPWWQDYTVSEVDGCTLDKCDVEEFGILHYINDAVKAFAYAIRGMHEAYCGNIVGLCDSLKIALRDGTRLLEFLGNVSFTDSQREPFQFVNSSEGPARYSILRYRSKKEQWETIGNFSQVGDTERLFVNKKHRDDIYRGPIVCSHPCQYGYAKSVSDDRCCWICTKCSGNQYSGEFGCMSCPHGSHPNNNKSNCTPIHIDIMSFNDPAAIGTLTVSSIGIAACIVVIVVFTINRETPLVKATDLKLSLLLVFSLILSYGSSAAFLAKPSPISCGLIRYLLGLCYTLQYATLLTKTIRIYRLFQAKSPEKKKFINSRSSITLTLLITFFHVLGLTAWIIFDRPETRVDYDEDSGVLICDDADNYSYAISLSYSVALLMTCVYFAVKTRKIPDGFKETRFIAICSYTTCIIWLAFASTFFFTNNNIVRVLSLCITLSINSTVSLCVLFLSRLYIILFKPRLNTRERVMTRGNEKSDRTSKCLTANKSVGTEESSDEYVYTKNGLLAATSTSVPNLAPFESKTKKQFISGAHSVHNISILNNLGEENAHSRKTRDIPLKDLPRITISNGETEFNV</sequence>
<dbReference type="PANTHER" id="PTHR24060">
    <property type="entry name" value="METABOTROPIC GLUTAMATE RECEPTOR"/>
    <property type="match status" value="1"/>
</dbReference>
<dbReference type="InterPro" id="IPR028082">
    <property type="entry name" value="Peripla_BP_I"/>
</dbReference>
<name>A0A8B6BRV1_MYTGA</name>
<organism evidence="13 14">
    <name type="scientific">Mytilus galloprovincialis</name>
    <name type="common">Mediterranean mussel</name>
    <dbReference type="NCBI Taxonomy" id="29158"/>
    <lineage>
        <taxon>Eukaryota</taxon>
        <taxon>Metazoa</taxon>
        <taxon>Spiralia</taxon>
        <taxon>Lophotrochozoa</taxon>
        <taxon>Mollusca</taxon>
        <taxon>Bivalvia</taxon>
        <taxon>Autobranchia</taxon>
        <taxon>Pteriomorphia</taxon>
        <taxon>Mytilida</taxon>
        <taxon>Mytiloidea</taxon>
        <taxon>Mytilidae</taxon>
        <taxon>Mytilinae</taxon>
        <taxon>Mytilus</taxon>
    </lineage>
</organism>
<comment type="caution">
    <text evidence="13">The sequence shown here is derived from an EMBL/GenBank/DDBJ whole genome shotgun (WGS) entry which is preliminary data.</text>
</comment>
<feature type="domain" description="G-protein coupled receptors family 3 profile" evidence="12">
    <location>
        <begin position="580"/>
        <end position="841"/>
    </location>
</feature>
<feature type="transmembrane region" description="Helical" evidence="11">
    <location>
        <begin position="735"/>
        <end position="756"/>
    </location>
</feature>
<dbReference type="InterPro" id="IPR000162">
    <property type="entry name" value="GPCR_3_mtglu_rcpt"/>
</dbReference>
<dbReference type="GO" id="GO:0005886">
    <property type="term" value="C:plasma membrane"/>
    <property type="evidence" value="ECO:0007669"/>
    <property type="project" value="UniProtKB-SubCell"/>
</dbReference>
<evidence type="ECO:0000256" key="10">
    <source>
        <dbReference type="ARBA" id="ARBA00023224"/>
    </source>
</evidence>
<evidence type="ECO:0000256" key="5">
    <source>
        <dbReference type="ARBA" id="ARBA00022989"/>
    </source>
</evidence>
<dbReference type="InterPro" id="IPR001828">
    <property type="entry name" value="ANF_lig-bd_rcpt"/>
</dbReference>
<dbReference type="InterPro" id="IPR000337">
    <property type="entry name" value="GPCR_3"/>
</dbReference>
<keyword evidence="9" id="KW-0325">Glycoprotein</keyword>
<evidence type="ECO:0000256" key="4">
    <source>
        <dbReference type="ARBA" id="ARBA00022692"/>
    </source>
</evidence>
<keyword evidence="5 11" id="KW-1133">Transmembrane helix</keyword>
<evidence type="ECO:0000313" key="13">
    <source>
        <dbReference type="EMBL" id="VDH94640.1"/>
    </source>
</evidence>
<evidence type="ECO:0000313" key="14">
    <source>
        <dbReference type="Proteomes" id="UP000596742"/>
    </source>
</evidence>
<evidence type="ECO:0000256" key="3">
    <source>
        <dbReference type="ARBA" id="ARBA00022475"/>
    </source>
</evidence>
<evidence type="ECO:0000256" key="1">
    <source>
        <dbReference type="ARBA" id="ARBA00004651"/>
    </source>
</evidence>
<feature type="transmembrane region" description="Helical" evidence="11">
    <location>
        <begin position="691"/>
        <end position="711"/>
    </location>
</feature>
<dbReference type="EMBL" id="UYJE01000617">
    <property type="protein sequence ID" value="VDH94640.1"/>
    <property type="molecule type" value="Genomic_DNA"/>
</dbReference>
<comment type="similarity">
    <text evidence="2">Belongs to the G-protein coupled receptor 3 family.</text>
</comment>
<keyword evidence="14" id="KW-1185">Reference proteome</keyword>
<reference evidence="13" key="1">
    <citation type="submission" date="2018-11" db="EMBL/GenBank/DDBJ databases">
        <authorList>
            <person name="Alioto T."/>
            <person name="Alioto T."/>
        </authorList>
    </citation>
    <scope>NUCLEOTIDE SEQUENCE</scope>
</reference>
<dbReference type="InterPro" id="IPR017978">
    <property type="entry name" value="GPCR_3_C"/>
</dbReference>
<dbReference type="SUPFAM" id="SSF53822">
    <property type="entry name" value="Periplasmic binding protein-like I"/>
    <property type="match status" value="1"/>
</dbReference>
<evidence type="ECO:0000256" key="2">
    <source>
        <dbReference type="ARBA" id="ARBA00007242"/>
    </source>
</evidence>
<proteinExistence type="inferred from homology"/>
<dbReference type="OrthoDB" id="6109274at2759"/>
<feature type="transmembrane region" description="Helical" evidence="11">
    <location>
        <begin position="796"/>
        <end position="824"/>
    </location>
</feature>
<keyword evidence="10" id="KW-0807">Transducer</keyword>
<accession>A0A8B6BRV1</accession>
<dbReference type="Proteomes" id="UP000596742">
    <property type="component" value="Unassembled WGS sequence"/>
</dbReference>
<dbReference type="AlphaFoldDB" id="A0A8B6BRV1"/>
<evidence type="ECO:0000256" key="6">
    <source>
        <dbReference type="ARBA" id="ARBA00023040"/>
    </source>
</evidence>
<feature type="transmembrane region" description="Helical" evidence="11">
    <location>
        <begin position="768"/>
        <end position="790"/>
    </location>
</feature>
<dbReference type="InterPro" id="IPR050726">
    <property type="entry name" value="mGluR"/>
</dbReference>
<dbReference type="Gene3D" id="3.40.50.2300">
    <property type="match status" value="2"/>
</dbReference>
<evidence type="ECO:0000259" key="12">
    <source>
        <dbReference type="PROSITE" id="PS50259"/>
    </source>
</evidence>
<dbReference type="PROSITE" id="PS50259">
    <property type="entry name" value="G_PROTEIN_RECEP_F3_4"/>
    <property type="match status" value="1"/>
</dbReference>
<keyword evidence="6" id="KW-0297">G-protein coupled receptor</keyword>
<evidence type="ECO:0000256" key="8">
    <source>
        <dbReference type="ARBA" id="ARBA00023170"/>
    </source>
</evidence>
<dbReference type="Pfam" id="PF01094">
    <property type="entry name" value="ANF_receptor"/>
    <property type="match status" value="1"/>
</dbReference>
<dbReference type="PRINTS" id="PR00248">
    <property type="entry name" value="GPCRMGR"/>
</dbReference>
<dbReference type="InterPro" id="IPR038550">
    <property type="entry name" value="GPCR_3_9-Cys_sf"/>
</dbReference>
<dbReference type="GO" id="GO:0004930">
    <property type="term" value="F:G protein-coupled receptor activity"/>
    <property type="evidence" value="ECO:0007669"/>
    <property type="project" value="UniProtKB-KW"/>
</dbReference>
<feature type="transmembrane region" description="Helical" evidence="11">
    <location>
        <begin position="580"/>
        <end position="604"/>
    </location>
</feature>
<gene>
    <name evidence="13" type="ORF">MGAL_10B085810</name>
</gene>
<dbReference type="PRINTS" id="PR00593">
    <property type="entry name" value="MTABOTROPICR"/>
</dbReference>
<keyword evidence="7 11" id="KW-0472">Membrane</keyword>
<evidence type="ECO:0000256" key="11">
    <source>
        <dbReference type="SAM" id="Phobius"/>
    </source>
</evidence>
<dbReference type="Pfam" id="PF00003">
    <property type="entry name" value="7tm_3"/>
    <property type="match status" value="1"/>
</dbReference>
<comment type="subcellular location">
    <subcellularLocation>
        <location evidence="1">Cell membrane</location>
        <topology evidence="1">Multi-pass membrane protein</topology>
    </subcellularLocation>
</comment>
<protein>
    <submittedName>
        <fullName evidence="13">Metabotropic glutamate receptor 6/7/8</fullName>
    </submittedName>
</protein>
<keyword evidence="3" id="KW-1003">Cell membrane</keyword>
<feature type="transmembrane region" description="Helical" evidence="11">
    <location>
        <begin position="616"/>
        <end position="638"/>
    </location>
</feature>
<keyword evidence="4 11" id="KW-0812">Transmembrane</keyword>
<dbReference type="Gene3D" id="2.10.50.30">
    <property type="entry name" value="GPCR, family 3, nine cysteines domain"/>
    <property type="match status" value="1"/>
</dbReference>
<evidence type="ECO:0000256" key="7">
    <source>
        <dbReference type="ARBA" id="ARBA00023136"/>
    </source>
</evidence>
<keyword evidence="8 13" id="KW-0675">Receptor</keyword>
<feature type="transmembrane region" description="Helical" evidence="11">
    <location>
        <begin position="650"/>
        <end position="671"/>
    </location>
</feature>